<keyword evidence="2 4" id="KW-0863">Zinc-finger</keyword>
<reference evidence="6" key="1">
    <citation type="submission" date="2022-11" db="EMBL/GenBank/DDBJ databases">
        <title>Centuries of genome instability and evolution in soft-shell clam transmissible cancer (bioRxiv).</title>
        <authorList>
            <person name="Hart S.F.M."/>
            <person name="Yonemitsu M.A."/>
            <person name="Giersch R.M."/>
            <person name="Beal B.F."/>
            <person name="Arriagada G."/>
            <person name="Davis B.W."/>
            <person name="Ostrander E.A."/>
            <person name="Goff S.P."/>
            <person name="Metzger M.J."/>
        </authorList>
    </citation>
    <scope>NUCLEOTIDE SEQUENCE</scope>
    <source>
        <strain evidence="6">MELC-2E11</strain>
        <tissue evidence="6">Siphon/mantle</tissue>
    </source>
</reference>
<organism evidence="6 7">
    <name type="scientific">Mya arenaria</name>
    <name type="common">Soft-shell clam</name>
    <dbReference type="NCBI Taxonomy" id="6604"/>
    <lineage>
        <taxon>Eukaryota</taxon>
        <taxon>Metazoa</taxon>
        <taxon>Spiralia</taxon>
        <taxon>Lophotrochozoa</taxon>
        <taxon>Mollusca</taxon>
        <taxon>Bivalvia</taxon>
        <taxon>Autobranchia</taxon>
        <taxon>Heteroconchia</taxon>
        <taxon>Euheterodonta</taxon>
        <taxon>Imparidentia</taxon>
        <taxon>Neoheterodontei</taxon>
        <taxon>Myida</taxon>
        <taxon>Myoidea</taxon>
        <taxon>Myidae</taxon>
        <taxon>Mya</taxon>
    </lineage>
</organism>
<dbReference type="InterPro" id="IPR001370">
    <property type="entry name" value="BIR_rpt"/>
</dbReference>
<feature type="domain" description="RING-type" evidence="5">
    <location>
        <begin position="111"/>
        <end position="146"/>
    </location>
</feature>
<gene>
    <name evidence="6" type="ORF">MAR_019227</name>
</gene>
<evidence type="ECO:0000313" key="6">
    <source>
        <dbReference type="EMBL" id="WAR09269.1"/>
    </source>
</evidence>
<accession>A0ABY7EJF1</accession>
<dbReference type="Pfam" id="PF00653">
    <property type="entry name" value="BIR"/>
    <property type="match status" value="1"/>
</dbReference>
<dbReference type="Gene3D" id="3.30.40.10">
    <property type="entry name" value="Zinc/RING finger domain, C3HC4 (zinc finger)"/>
    <property type="match status" value="1"/>
</dbReference>
<dbReference type="PROSITE" id="PS50143">
    <property type="entry name" value="BIR_REPEAT_2"/>
    <property type="match status" value="1"/>
</dbReference>
<keyword evidence="3" id="KW-0862">Zinc</keyword>
<dbReference type="PROSITE" id="PS50089">
    <property type="entry name" value="ZF_RING_2"/>
    <property type="match status" value="1"/>
</dbReference>
<dbReference type="CDD" id="cd00022">
    <property type="entry name" value="BIR"/>
    <property type="match status" value="1"/>
</dbReference>
<dbReference type="InterPro" id="IPR001841">
    <property type="entry name" value="Znf_RING"/>
</dbReference>
<evidence type="ECO:0000256" key="2">
    <source>
        <dbReference type="ARBA" id="ARBA00022771"/>
    </source>
</evidence>
<dbReference type="EMBL" id="CP111017">
    <property type="protein sequence ID" value="WAR09269.1"/>
    <property type="molecule type" value="Genomic_DNA"/>
</dbReference>
<dbReference type="InterPro" id="IPR013083">
    <property type="entry name" value="Znf_RING/FYVE/PHD"/>
</dbReference>
<dbReference type="PANTHER" id="PTHR10044:SF139">
    <property type="entry name" value="DEATH-ASSOCIATED INHIBITOR OF APOPTOSIS 2"/>
    <property type="match status" value="1"/>
</dbReference>
<dbReference type="SUPFAM" id="SSF57924">
    <property type="entry name" value="Inhibitor of apoptosis (IAP) repeat"/>
    <property type="match status" value="1"/>
</dbReference>
<dbReference type="SMART" id="SM00238">
    <property type="entry name" value="BIR"/>
    <property type="match status" value="1"/>
</dbReference>
<dbReference type="Proteomes" id="UP001164746">
    <property type="component" value="Chromosome 6"/>
</dbReference>
<name>A0ABY7EJF1_MYAAR</name>
<evidence type="ECO:0000256" key="4">
    <source>
        <dbReference type="PROSITE-ProRule" id="PRU00175"/>
    </source>
</evidence>
<keyword evidence="7" id="KW-1185">Reference proteome</keyword>
<keyword evidence="2 4" id="KW-0479">Metal-binding</keyword>
<sequence>MDNCDDRLYTFQNWKYKSSPLKLAEAGFYSTGYHDIVMCFSCGTSLRYFKEDDDPTLIHEEISKMCPFLTNRPGLSLPAAVSLDVTRKASSDMSISELEEDNWRRRAMLECRVCKERPACMLMIPCGHRAASMECAPNTSTCPDCEREVTKTVKTYMA</sequence>
<dbReference type="PANTHER" id="PTHR10044">
    <property type="entry name" value="INHIBITOR OF APOPTOSIS"/>
    <property type="match status" value="1"/>
</dbReference>
<evidence type="ECO:0000256" key="1">
    <source>
        <dbReference type="ARBA" id="ARBA00006672"/>
    </source>
</evidence>
<evidence type="ECO:0000313" key="7">
    <source>
        <dbReference type="Proteomes" id="UP001164746"/>
    </source>
</evidence>
<comment type="similarity">
    <text evidence="1">Belongs to the IAP family.</text>
</comment>
<dbReference type="Pfam" id="PF13920">
    <property type="entry name" value="zf-C3HC4_3"/>
    <property type="match status" value="1"/>
</dbReference>
<dbReference type="Gene3D" id="1.10.1170.10">
    <property type="entry name" value="Inhibitor Of Apoptosis Protein (2mihbC-IAP-1), Chain A"/>
    <property type="match status" value="1"/>
</dbReference>
<evidence type="ECO:0000256" key="3">
    <source>
        <dbReference type="ARBA" id="ARBA00022833"/>
    </source>
</evidence>
<proteinExistence type="inferred from homology"/>
<protein>
    <submittedName>
        <fullName evidence="6">BIR7B-like protein</fullName>
    </submittedName>
</protein>
<dbReference type="InterPro" id="IPR050784">
    <property type="entry name" value="IAP"/>
</dbReference>
<evidence type="ECO:0000259" key="5">
    <source>
        <dbReference type="PROSITE" id="PS50089"/>
    </source>
</evidence>